<dbReference type="PANTHER" id="PTHR42852">
    <property type="entry name" value="THIOL:DISULFIDE INTERCHANGE PROTEIN DSBE"/>
    <property type="match status" value="1"/>
</dbReference>
<dbReference type="InterPro" id="IPR013766">
    <property type="entry name" value="Thioredoxin_domain"/>
</dbReference>
<dbReference type="CDD" id="cd02966">
    <property type="entry name" value="TlpA_like_family"/>
    <property type="match status" value="1"/>
</dbReference>
<feature type="domain" description="Thioredoxin" evidence="2">
    <location>
        <begin position="250"/>
        <end position="413"/>
    </location>
</feature>
<dbReference type="SUPFAM" id="SSF52833">
    <property type="entry name" value="Thioredoxin-like"/>
    <property type="match status" value="1"/>
</dbReference>
<dbReference type="AlphaFoldDB" id="A0A1I7NAT4"/>
<dbReference type="Proteomes" id="UP000199537">
    <property type="component" value="Unassembled WGS sequence"/>
</dbReference>
<dbReference type="Pfam" id="PF08534">
    <property type="entry name" value="Redoxin"/>
    <property type="match status" value="1"/>
</dbReference>
<dbReference type="InterPro" id="IPR013740">
    <property type="entry name" value="Redoxin"/>
</dbReference>
<accession>A0A1I7NAT4</accession>
<proteinExistence type="predicted"/>
<feature type="transmembrane region" description="Helical" evidence="1">
    <location>
        <begin position="7"/>
        <end position="24"/>
    </location>
</feature>
<dbReference type="EMBL" id="FPCJ01000001">
    <property type="protein sequence ID" value="SFV31794.1"/>
    <property type="molecule type" value="Genomic_DNA"/>
</dbReference>
<dbReference type="PROSITE" id="PS51352">
    <property type="entry name" value="THIOREDOXIN_2"/>
    <property type="match status" value="1"/>
</dbReference>
<evidence type="ECO:0000313" key="4">
    <source>
        <dbReference type="Proteomes" id="UP000199537"/>
    </source>
</evidence>
<keyword evidence="1" id="KW-0812">Transmembrane</keyword>
<dbReference type="InterPro" id="IPR050553">
    <property type="entry name" value="Thioredoxin_ResA/DsbE_sf"/>
</dbReference>
<keyword evidence="4" id="KW-1185">Reference proteome</keyword>
<protein>
    <submittedName>
        <fullName evidence="3">Peroxiredoxin</fullName>
    </submittedName>
</protein>
<organism evidence="3 4">
    <name type="scientific">Thermoflavifilum thermophilum</name>
    <dbReference type="NCBI Taxonomy" id="1393122"/>
    <lineage>
        <taxon>Bacteria</taxon>
        <taxon>Pseudomonadati</taxon>
        <taxon>Bacteroidota</taxon>
        <taxon>Chitinophagia</taxon>
        <taxon>Chitinophagales</taxon>
        <taxon>Chitinophagaceae</taxon>
        <taxon>Thermoflavifilum</taxon>
    </lineage>
</organism>
<keyword evidence="1" id="KW-1133">Transmembrane helix</keyword>
<dbReference type="PROSITE" id="PS51257">
    <property type="entry name" value="PROKAR_LIPOPROTEIN"/>
    <property type="match status" value="1"/>
</dbReference>
<dbReference type="GO" id="GO:0016491">
    <property type="term" value="F:oxidoreductase activity"/>
    <property type="evidence" value="ECO:0007669"/>
    <property type="project" value="InterPro"/>
</dbReference>
<dbReference type="Gene3D" id="3.40.30.10">
    <property type="entry name" value="Glutaredoxin"/>
    <property type="match status" value="1"/>
</dbReference>
<dbReference type="PANTHER" id="PTHR42852:SF13">
    <property type="entry name" value="PROTEIN DIPZ"/>
    <property type="match status" value="1"/>
</dbReference>
<gene>
    <name evidence="3" type="ORF">SAMN05660895_1177</name>
</gene>
<evidence type="ECO:0000259" key="2">
    <source>
        <dbReference type="PROSITE" id="PS51352"/>
    </source>
</evidence>
<dbReference type="STRING" id="1393122.SAMN05660895_1177"/>
<dbReference type="RefSeq" id="WP_092458882.1">
    <property type="nucleotide sequence ID" value="NZ_FPCJ01000001.1"/>
</dbReference>
<reference evidence="4" key="1">
    <citation type="submission" date="2016-10" db="EMBL/GenBank/DDBJ databases">
        <authorList>
            <person name="Varghese N."/>
            <person name="Submissions S."/>
        </authorList>
    </citation>
    <scope>NUCLEOTIDE SEQUENCE [LARGE SCALE GENOMIC DNA]</scope>
    <source>
        <strain evidence="4">DSM 14807</strain>
    </source>
</reference>
<evidence type="ECO:0000256" key="1">
    <source>
        <dbReference type="SAM" id="Phobius"/>
    </source>
</evidence>
<keyword evidence="1" id="KW-0472">Membrane</keyword>
<dbReference type="InterPro" id="IPR036249">
    <property type="entry name" value="Thioredoxin-like_sf"/>
</dbReference>
<evidence type="ECO:0000313" key="3">
    <source>
        <dbReference type="EMBL" id="SFV31794.1"/>
    </source>
</evidence>
<sequence length="414" mass="47156">MQGIKTIGYVLVWMWLAGCAWLQSEKPMQLQPGNYRAYIERPDGIQIPFQLQIADSAGKTVVFIINGAERIRIDSIVQQHQHFQLHMPLFNSDFTGLALNDGTLQGQWIRHLPDSDQHFFFRAFPDTARFDVHQPARFNISGTWATYYLRSGRKDTSFAVGLFHQEGNQLYGTFMHSDGDDRYLAGVVDGDTLKLSTFNGGDLYLYIAHIVNDHTILDGQFYSGYAGYARWWARKDSSAHLPNALSLTTVIPGKELLDFRFPDLNGDTVALRDYRGKVVLVEIMGSWCPNCMDETAFLSSLYDQYHAKGLEIIALAYERSADFEQARKAVMSFQQRFHVAYPMLITGVTYNDPQMIQKTLPNIQHFQAFPTTLFVDKTGHIRYIHTGFAGPGTGIYYTQTIEEFKSLIDTLLHE</sequence>
<name>A0A1I7NAT4_9BACT</name>
<dbReference type="OrthoDB" id="616241at2"/>